<keyword evidence="3" id="KW-1185">Reference proteome</keyword>
<gene>
    <name evidence="2" type="ORF">J5Y10_18465</name>
</gene>
<dbReference type="SUPFAM" id="SSF51695">
    <property type="entry name" value="PLC-like phosphodiesterases"/>
    <property type="match status" value="1"/>
</dbReference>
<dbReference type="PANTHER" id="PTHR46211">
    <property type="entry name" value="GLYCEROPHOSPHORYL DIESTER PHOSPHODIESTERASE"/>
    <property type="match status" value="1"/>
</dbReference>
<reference evidence="2" key="1">
    <citation type="submission" date="2021-03" db="EMBL/GenBank/DDBJ databases">
        <authorList>
            <person name="So Y."/>
        </authorList>
    </citation>
    <scope>NUCLEOTIDE SEQUENCE</scope>
    <source>
        <strain evidence="2">SG15</strain>
    </source>
</reference>
<dbReference type="PROSITE" id="PS51704">
    <property type="entry name" value="GP_PDE"/>
    <property type="match status" value="1"/>
</dbReference>
<organism evidence="2 3">
    <name type="scientific">Roseomonas indoligenes</name>
    <dbReference type="NCBI Taxonomy" id="2820811"/>
    <lineage>
        <taxon>Bacteria</taxon>
        <taxon>Pseudomonadati</taxon>
        <taxon>Pseudomonadota</taxon>
        <taxon>Alphaproteobacteria</taxon>
        <taxon>Acetobacterales</taxon>
        <taxon>Roseomonadaceae</taxon>
        <taxon>Roseomonas</taxon>
    </lineage>
</organism>
<accession>A0A940S774</accession>
<dbReference type="AlphaFoldDB" id="A0A940S774"/>
<dbReference type="InterPro" id="IPR017946">
    <property type="entry name" value="PLC-like_Pdiesterase_TIM-brl"/>
</dbReference>
<dbReference type="Gene3D" id="3.20.20.190">
    <property type="entry name" value="Phosphatidylinositol (PI) phosphodiesterase"/>
    <property type="match status" value="1"/>
</dbReference>
<dbReference type="PROSITE" id="PS50007">
    <property type="entry name" value="PIPLC_X_DOMAIN"/>
    <property type="match status" value="1"/>
</dbReference>
<dbReference type="GO" id="GO:0008081">
    <property type="term" value="F:phosphoric diester hydrolase activity"/>
    <property type="evidence" value="ECO:0007669"/>
    <property type="project" value="InterPro"/>
</dbReference>
<protein>
    <submittedName>
        <fullName evidence="2">Glycerophosphodiester phosphodiesterase</fullName>
    </submittedName>
</protein>
<dbReference type="Proteomes" id="UP000677537">
    <property type="component" value="Unassembled WGS sequence"/>
</dbReference>
<dbReference type="InterPro" id="IPR030395">
    <property type="entry name" value="GP_PDE_dom"/>
</dbReference>
<sequence>MTEIIAHRGGAILWPENSLQAFRQSIAAGVDAVECDVHLSSDGVPIVMHDATLERTSNGTGPVARWTAAELAEMKLVSADGEPPPRLSDLLSLVADSRVGLQVEVKADAAGRPDLALLERTLVELDRHGMRGRTELITFEAEIATAAVAAGGLLNVAWLFAPVMLRYLGPDGVVTVAHRTGATMVETHEAVLDAELLGVLRGAGLRVGAWGVNRSPAIRRMLELGPDALATDDPILALAMRVSAGS</sequence>
<feature type="domain" description="GP-PDE" evidence="1">
    <location>
        <begin position="2"/>
        <end position="241"/>
    </location>
</feature>
<dbReference type="GO" id="GO:0006629">
    <property type="term" value="P:lipid metabolic process"/>
    <property type="evidence" value="ECO:0007669"/>
    <property type="project" value="InterPro"/>
</dbReference>
<evidence type="ECO:0000313" key="3">
    <source>
        <dbReference type="Proteomes" id="UP000677537"/>
    </source>
</evidence>
<dbReference type="EMBL" id="JAGIZA010000012">
    <property type="protein sequence ID" value="MBP0494774.1"/>
    <property type="molecule type" value="Genomic_DNA"/>
</dbReference>
<dbReference type="RefSeq" id="WP_209375562.1">
    <property type="nucleotide sequence ID" value="NZ_JAGIZA010000012.1"/>
</dbReference>
<comment type="caution">
    <text evidence="2">The sequence shown here is derived from an EMBL/GenBank/DDBJ whole genome shotgun (WGS) entry which is preliminary data.</text>
</comment>
<evidence type="ECO:0000313" key="2">
    <source>
        <dbReference type="EMBL" id="MBP0494774.1"/>
    </source>
</evidence>
<proteinExistence type="predicted"/>
<evidence type="ECO:0000259" key="1">
    <source>
        <dbReference type="PROSITE" id="PS51704"/>
    </source>
</evidence>
<name>A0A940S774_9PROT</name>
<dbReference type="PANTHER" id="PTHR46211:SF1">
    <property type="entry name" value="GLYCEROPHOSPHODIESTER PHOSPHODIESTERASE, CYTOPLASMIC"/>
    <property type="match status" value="1"/>
</dbReference>
<dbReference type="Pfam" id="PF03009">
    <property type="entry name" value="GDPD"/>
    <property type="match status" value="1"/>
</dbReference>